<evidence type="ECO:0000256" key="1">
    <source>
        <dbReference type="SAM" id="MobiDB-lite"/>
    </source>
</evidence>
<dbReference type="EMBL" id="CAJNOK010018262">
    <property type="protein sequence ID" value="CAF1279134.1"/>
    <property type="molecule type" value="Genomic_DNA"/>
</dbReference>
<dbReference type="AlphaFoldDB" id="A0A813Q646"/>
<dbReference type="EMBL" id="CAJOBC010000137">
    <property type="protein sequence ID" value="CAF3543772.1"/>
    <property type="molecule type" value="Genomic_DNA"/>
</dbReference>
<feature type="region of interest" description="Disordered" evidence="1">
    <location>
        <begin position="1"/>
        <end position="28"/>
    </location>
</feature>
<proteinExistence type="predicted"/>
<evidence type="ECO:0000313" key="6">
    <source>
        <dbReference type="Proteomes" id="UP000663829"/>
    </source>
</evidence>
<sequence>MKSAVNSRNNVKSLGNCQGFPENQGVGRNNEVVDDSRVTLRGFLGKNVHRFVLRLQKISFEIPKKAAAKVTSQGYAVQMEKAIKTPAKSGSIDATRIERFGSSHKTSIKDPESINVEKIVEIINEFEKIFEDLDVTTIVMDHTMTQKQQSP</sequence>
<comment type="caution">
    <text evidence="2">The sequence shown here is derived from an EMBL/GenBank/DDBJ whole genome shotgun (WGS) entry which is preliminary data.</text>
</comment>
<keyword evidence="6" id="KW-1185">Reference proteome</keyword>
<gene>
    <name evidence="2" type="ORF">GPM918_LOCUS1479</name>
    <name evidence="3" type="ORF">OVA965_LOCUS27552</name>
    <name evidence="4" type="ORF">SRO942_LOCUS1479</name>
    <name evidence="5" type="ORF">TMI583_LOCUS28296</name>
</gene>
<evidence type="ECO:0000313" key="5">
    <source>
        <dbReference type="EMBL" id="CAF4084035.1"/>
    </source>
</evidence>
<feature type="compositionally biased region" description="Polar residues" evidence="1">
    <location>
        <begin position="1"/>
        <end position="16"/>
    </location>
</feature>
<dbReference type="Proteomes" id="UP000681722">
    <property type="component" value="Unassembled WGS sequence"/>
</dbReference>
<dbReference type="Proteomes" id="UP000677228">
    <property type="component" value="Unassembled WGS sequence"/>
</dbReference>
<organism evidence="2 6">
    <name type="scientific">Didymodactylos carnosus</name>
    <dbReference type="NCBI Taxonomy" id="1234261"/>
    <lineage>
        <taxon>Eukaryota</taxon>
        <taxon>Metazoa</taxon>
        <taxon>Spiralia</taxon>
        <taxon>Gnathifera</taxon>
        <taxon>Rotifera</taxon>
        <taxon>Eurotatoria</taxon>
        <taxon>Bdelloidea</taxon>
        <taxon>Philodinida</taxon>
        <taxon>Philodinidae</taxon>
        <taxon>Didymodactylos</taxon>
    </lineage>
</organism>
<accession>A0A813Q646</accession>
<reference evidence="2" key="1">
    <citation type="submission" date="2021-02" db="EMBL/GenBank/DDBJ databases">
        <authorList>
            <person name="Nowell W R."/>
        </authorList>
    </citation>
    <scope>NUCLEOTIDE SEQUENCE</scope>
</reference>
<evidence type="ECO:0000313" key="2">
    <source>
        <dbReference type="EMBL" id="CAF0762711.1"/>
    </source>
</evidence>
<dbReference type="EMBL" id="CAJOBA010039824">
    <property type="protein sequence ID" value="CAF4084035.1"/>
    <property type="molecule type" value="Genomic_DNA"/>
</dbReference>
<name>A0A813Q646_9BILA</name>
<evidence type="ECO:0000313" key="3">
    <source>
        <dbReference type="EMBL" id="CAF1279134.1"/>
    </source>
</evidence>
<protein>
    <submittedName>
        <fullName evidence="2">Uncharacterized protein</fullName>
    </submittedName>
</protein>
<dbReference type="Proteomes" id="UP000663829">
    <property type="component" value="Unassembled WGS sequence"/>
</dbReference>
<dbReference type="EMBL" id="CAJNOQ010000137">
    <property type="protein sequence ID" value="CAF0762711.1"/>
    <property type="molecule type" value="Genomic_DNA"/>
</dbReference>
<dbReference type="Proteomes" id="UP000682733">
    <property type="component" value="Unassembled WGS sequence"/>
</dbReference>
<evidence type="ECO:0000313" key="4">
    <source>
        <dbReference type="EMBL" id="CAF3543772.1"/>
    </source>
</evidence>